<dbReference type="PaxDb" id="2850-Phatr42441"/>
<proteinExistence type="predicted"/>
<reference evidence="2" key="2">
    <citation type="submission" date="2008-08" db="EMBL/GenBank/DDBJ databases">
        <authorList>
            <consortium name="Diatom Consortium"/>
            <person name="Grigoriev I."/>
            <person name="Grimwood J."/>
            <person name="Kuo A."/>
            <person name="Otillar R.P."/>
            <person name="Salamov A."/>
            <person name="Detter J.C."/>
            <person name="Lindquist E."/>
            <person name="Shapiro H."/>
            <person name="Lucas S."/>
            <person name="Glavina del Rio T."/>
            <person name="Pitluck S."/>
            <person name="Rokhsar D."/>
            <person name="Bowler C."/>
        </authorList>
    </citation>
    <scope>GENOME REANNOTATION</scope>
    <source>
        <strain evidence="2">CCAP 1055/1</strain>
    </source>
</reference>
<dbReference type="GeneID" id="7196626"/>
<evidence type="ECO:0000313" key="2">
    <source>
        <dbReference type="Proteomes" id="UP000000759"/>
    </source>
</evidence>
<organism evidence="1 2">
    <name type="scientific">Phaeodactylum tricornutum (strain CCAP 1055/1)</name>
    <dbReference type="NCBI Taxonomy" id="556484"/>
    <lineage>
        <taxon>Eukaryota</taxon>
        <taxon>Sar</taxon>
        <taxon>Stramenopiles</taxon>
        <taxon>Ochrophyta</taxon>
        <taxon>Bacillariophyta</taxon>
        <taxon>Bacillariophyceae</taxon>
        <taxon>Bacillariophycidae</taxon>
        <taxon>Naviculales</taxon>
        <taxon>Phaeodactylaceae</taxon>
        <taxon>Phaeodactylum</taxon>
    </lineage>
</organism>
<evidence type="ECO:0000313" key="1">
    <source>
        <dbReference type="EMBL" id="EEC50975.1"/>
    </source>
</evidence>
<protein>
    <submittedName>
        <fullName evidence="1">Uncharacterized protein</fullName>
    </submittedName>
</protein>
<name>B7FRA8_PHATC</name>
<dbReference type="RefSeq" id="XP_002176512.1">
    <property type="nucleotide sequence ID" value="XM_002176476.1"/>
</dbReference>
<dbReference type="OrthoDB" id="49678at2759"/>
<gene>
    <name evidence="1" type="ORF">PHATRDRAFT_42441</name>
</gene>
<dbReference type="eggNOG" id="ENOG502SIID">
    <property type="taxonomic scope" value="Eukaryota"/>
</dbReference>
<keyword evidence="2" id="KW-1185">Reference proteome</keyword>
<dbReference type="EMBL" id="CM000605">
    <property type="protein sequence ID" value="EEC50975.1"/>
    <property type="molecule type" value="Genomic_DNA"/>
</dbReference>
<dbReference type="InParanoid" id="B7FRA8"/>
<dbReference type="KEGG" id="pti:PHATRDRAFT_42441"/>
<accession>B7FRA8</accession>
<sequence length="2246" mass="247237">MADLSNDDSSRRYFIDDDEETLSLMLSTEAKGDWTARLEGLEARFLLDHRGEGQPNHWEPLVRSVQDLGFNTSYEHHYVQNTLKADSPDPGTFPVAFASDDGKLHLKATASALQVSQTAAIQITLSAMRSLASSQSSNTKENQAEASFQSLLGTRIFLEKVLDYYLHQRVARIAAMAECLRIEQRQDSDQTPVPAPLSEMLDRLDKGTTHRTSNRGLFCLFLSIACRPEETPSLQRWLPCQSLRTVTTSNSQYSSQQRLSDDEGTWKQFLTHVLDLQRAAIQRERAEALEGLLVLLYERIANGVSRSDWALVLVGLQNMDSFFTGHRFQSYPRLPRVAALIAAECVGLWRVLESSWDPYSHPLLAELQSNTAQEELQALTLLMRKLATQAADRLRSSSALHEVPEALAVLPFAVLLRLTYQFMSNSNTSTLSSASSFCQTFADTSMELATVANDQCDALNYFYLVMEELVEAAPVPDPLSTTEDTMPSDSYAAYDQISGYSKEKVDGELTAQSLTYASIGREILGGIVMAFQDTILTIDTSMGSENIGVLCNLAAVVFRNSPILCAQFWNDWNVYTSPGSARYASPFCRVMDTAFTVASSAPAVTTHLSEVHALQAGWPLLRLVSSLVHSADVTEAALTSVLPLGFIRELLQLCTKPLDEALTWCRDVVFDSVHTLSCIGNSASCRTLLREALGNGMHFSLSGPRLLVKCSSLSGGDRTHTQIALGMLSYLSTDAPEEWILDVAASLRELQKNTKVQGSGSSAGENASTQARAEIVACLVRNMSRVMFCSKASEAQKLDFLCVIAENMQTLSAALSASLSSTSKQLFGGYILSYPTAKTIMDCLCNLLNHLRPILELHKLSSIKESALALRNSTITALVSNQGLGKAVMYYATAPVSLNLLLTLDSTVRDKPILQAMQETSAKQSILGIFAGEAGLSYPLMNPRVHQQLSDLLLHIEFLGFDPDTIQARGWLRSDPAKSLFEACASALRLLVQWARHAEDIAANGDVEWHEVGALGPSWLLVESASLPPDNRAATGLSETWVSSSIPNISLLLRYICKDEAKQIPVSVSALTFDLLVQSLEHSKMSLLEKSIPYEGILAFVNNSESFSRTLQGFVPNILRLYKDGGLGKVDLEVEVGQGLLGLQLYATCIDLGLSTASDENSESNPIATLGAIMSDTTDYLKRAGQSSANLPADHGAIDKLRIALESLKVLRSMHRRSETSSKDLDADAVANGWADYITHDDTILPSLVSLIFDQAKLQVTVVGREDDSVQHTKALIVGVTAVALDVLGLEFSRVEKRIERLDLQLPLFRALERCMEQDFSNLAMITKPFVLIRCFAPLPWGSSMESGSENGSYPPPPLSVLHLFSKGTCKPDRTEVGQKDSFDVFAACQWLSAAYLTCTRSSIKCYDTLMQAMLRYELFSSQIDRLVSWSKFTQSLVRVTRRWRCESTNSPLFLMNDEALSVSIITDVLSSVDENIDLVDVSPTSTIAHPRSYWHLERMAKASSDAILTLYCARKDKFSKGAFSNKFFRLLSATTKKMFEILRSRPKVACSICQNFAALAAAIVPEAEKIAASRDRPNSSPYIDPKVELAVTACKMIEAMVNVDIPDNGYQSNTMRLSCLHSSVTLLTTLVSSVHGRDGNVPQRSNISAESLSRTFVDHDVLRSLSQQLENMMSGSFSQSKVNERKDKSRANCTLPLAKAMLELLIALASSGNATMVSLLVSSKVLSWLSVLPSSMDSTTRSPSMSYHGYRADTQQSLKYESQSARATQEDPLHQVWMRTFILFAALVRSSSTIMLHGDTSPFHFCSIAIDFLKLNKNIVSSSLNLSSTFLVAPKSKPVTLAILRESASILFLFVELFGRDVINYFKNTEPDFYDWIVHKCSSLMINLSSFLGASASARELFQALLYFESASFPGNGMSHRPGPMSSSNGLLSDGFASAKHEAIRYSHFISQRYQASLERTCRASVTSDFMSQLEFQAAFCLLSAGTIVWRTHPASSSFVMLSDKEAFHLDSMSVVKVGMDIAFRNVSEMQTGAAAGKTGFGRVVDINTMDCVWEVVLLDLPEANRGASIFVRPHQLAGIEDTSKRTCMFAYKPAPGSSSELKMDDSSLSLGNIILGLRWCEQFYSKPISRQASESGWIAQRLAELLTALLGTEMSVRKITKMHDNSTNRHNGKILAAQLTDLYGEETDSDSNANSVDWMDKRGAGRLKGLLSQQTWTAIRKQLQSELGIARCDKETNRVAHPFC</sequence>
<dbReference type="Proteomes" id="UP000000759">
    <property type="component" value="Chromosome 1"/>
</dbReference>
<reference evidence="1 2" key="1">
    <citation type="journal article" date="2008" name="Nature">
        <title>The Phaeodactylum genome reveals the evolutionary history of diatom genomes.</title>
        <authorList>
            <person name="Bowler C."/>
            <person name="Allen A.E."/>
            <person name="Badger J.H."/>
            <person name="Grimwood J."/>
            <person name="Jabbari K."/>
            <person name="Kuo A."/>
            <person name="Maheswari U."/>
            <person name="Martens C."/>
            <person name="Maumus F."/>
            <person name="Otillar R.P."/>
            <person name="Rayko E."/>
            <person name="Salamov A."/>
            <person name="Vandepoele K."/>
            <person name="Beszteri B."/>
            <person name="Gruber A."/>
            <person name="Heijde M."/>
            <person name="Katinka M."/>
            <person name="Mock T."/>
            <person name="Valentin K."/>
            <person name="Verret F."/>
            <person name="Berges J.A."/>
            <person name="Brownlee C."/>
            <person name="Cadoret J.P."/>
            <person name="Chiovitti A."/>
            <person name="Choi C.J."/>
            <person name="Coesel S."/>
            <person name="De Martino A."/>
            <person name="Detter J.C."/>
            <person name="Durkin C."/>
            <person name="Falciatore A."/>
            <person name="Fournet J."/>
            <person name="Haruta M."/>
            <person name="Huysman M.J."/>
            <person name="Jenkins B.D."/>
            <person name="Jiroutova K."/>
            <person name="Jorgensen R.E."/>
            <person name="Joubert Y."/>
            <person name="Kaplan A."/>
            <person name="Kroger N."/>
            <person name="Kroth P.G."/>
            <person name="La Roche J."/>
            <person name="Lindquist E."/>
            <person name="Lommer M."/>
            <person name="Martin-Jezequel V."/>
            <person name="Lopez P.J."/>
            <person name="Lucas S."/>
            <person name="Mangogna M."/>
            <person name="McGinnis K."/>
            <person name="Medlin L.K."/>
            <person name="Montsant A."/>
            <person name="Oudot-Le Secq M.P."/>
            <person name="Napoli C."/>
            <person name="Obornik M."/>
            <person name="Parker M.S."/>
            <person name="Petit J.L."/>
            <person name="Porcel B.M."/>
            <person name="Poulsen N."/>
            <person name="Robison M."/>
            <person name="Rychlewski L."/>
            <person name="Rynearson T.A."/>
            <person name="Schmutz J."/>
            <person name="Shapiro H."/>
            <person name="Siaut M."/>
            <person name="Stanley M."/>
            <person name="Sussman M.R."/>
            <person name="Taylor A.R."/>
            <person name="Vardi A."/>
            <person name="von Dassow P."/>
            <person name="Vyverman W."/>
            <person name="Willis A."/>
            <person name="Wyrwicz L.S."/>
            <person name="Rokhsar D.S."/>
            <person name="Weissenbach J."/>
            <person name="Armbrust E.V."/>
            <person name="Green B.R."/>
            <person name="Van de Peer Y."/>
            <person name="Grigoriev I.V."/>
        </authorList>
    </citation>
    <scope>NUCLEOTIDE SEQUENCE [LARGE SCALE GENOMIC DNA]</scope>
    <source>
        <strain evidence="1 2">CCAP 1055/1</strain>
    </source>
</reference>